<reference evidence="2 3" key="1">
    <citation type="submission" date="2020-08" db="EMBL/GenBank/DDBJ databases">
        <title>Genomic Encyclopedia of Type Strains, Phase IV (KMG-IV): sequencing the most valuable type-strain genomes for metagenomic binning, comparative biology and taxonomic classification.</title>
        <authorList>
            <person name="Goeker M."/>
        </authorList>
    </citation>
    <scope>NUCLEOTIDE SEQUENCE [LARGE SCALE GENOMIC DNA]</scope>
    <source>
        <strain evidence="2 3">DSM 21793</strain>
    </source>
</reference>
<evidence type="ECO:0000313" key="2">
    <source>
        <dbReference type="EMBL" id="MBB3891166.1"/>
    </source>
</evidence>
<dbReference type="AlphaFoldDB" id="A0A839ZXT0"/>
<dbReference type="Pfam" id="PF07077">
    <property type="entry name" value="DUF1345"/>
    <property type="match status" value="1"/>
</dbReference>
<feature type="transmembrane region" description="Helical" evidence="1">
    <location>
        <begin position="131"/>
        <end position="152"/>
    </location>
</feature>
<keyword evidence="3" id="KW-1185">Reference proteome</keyword>
<comment type="caution">
    <text evidence="2">The sequence shown here is derived from an EMBL/GenBank/DDBJ whole genome shotgun (WGS) entry which is preliminary data.</text>
</comment>
<dbReference type="InterPro" id="IPR009781">
    <property type="entry name" value="DUF1345"/>
</dbReference>
<keyword evidence="1" id="KW-1133">Transmembrane helix</keyword>
<dbReference type="RefSeq" id="WP_183771802.1">
    <property type="nucleotide sequence ID" value="NZ_JACIDK010000002.1"/>
</dbReference>
<feature type="transmembrane region" description="Helical" evidence="1">
    <location>
        <begin position="93"/>
        <end position="111"/>
    </location>
</feature>
<organism evidence="2 3">
    <name type="scientific">Phenylobacterium haematophilum</name>
    <dbReference type="NCBI Taxonomy" id="98513"/>
    <lineage>
        <taxon>Bacteria</taxon>
        <taxon>Pseudomonadati</taxon>
        <taxon>Pseudomonadota</taxon>
        <taxon>Alphaproteobacteria</taxon>
        <taxon>Caulobacterales</taxon>
        <taxon>Caulobacteraceae</taxon>
        <taxon>Phenylobacterium</taxon>
    </lineage>
</organism>
<keyword evidence="1" id="KW-0472">Membrane</keyword>
<sequence length="235" mass="24883">MASTSAPPAAAPRRRRMLGAFVARPRLLAGVAAGLVVWAACLLIPNELSLVTAAILAWDATCLAFIVLAITMMWGADPARMRAIAATQDQGQGVILALAVAAAAASIWAIARELSAAKADEGLVKALRVGLVFATVAASWFMVQMIFALHYAHEYYAPDDDTPRDAGGLQFPGGELPDYWDFLHFSVVIGVACQTADVSFTSKELRRIGTVHGVVAFVFNTVVLALTINLLAGLF</sequence>
<accession>A0A839ZXT0</accession>
<feature type="transmembrane region" description="Helical" evidence="1">
    <location>
        <begin position="211"/>
        <end position="232"/>
    </location>
</feature>
<gene>
    <name evidence="2" type="ORF">GGQ61_001883</name>
</gene>
<feature type="transmembrane region" description="Helical" evidence="1">
    <location>
        <begin position="49"/>
        <end position="72"/>
    </location>
</feature>
<dbReference type="Proteomes" id="UP000530564">
    <property type="component" value="Unassembled WGS sequence"/>
</dbReference>
<proteinExistence type="predicted"/>
<name>A0A839ZXT0_9CAUL</name>
<protein>
    <submittedName>
        <fullName evidence="2">Putative membrane protein</fullName>
    </submittedName>
</protein>
<dbReference type="EMBL" id="JACIDK010000002">
    <property type="protein sequence ID" value="MBB3891166.1"/>
    <property type="molecule type" value="Genomic_DNA"/>
</dbReference>
<evidence type="ECO:0000313" key="3">
    <source>
        <dbReference type="Proteomes" id="UP000530564"/>
    </source>
</evidence>
<evidence type="ECO:0000256" key="1">
    <source>
        <dbReference type="SAM" id="Phobius"/>
    </source>
</evidence>
<keyword evidence="1" id="KW-0812">Transmembrane</keyword>